<organism evidence="2 3">
    <name type="scientific">Sapientia aquatica</name>
    <dbReference type="NCBI Taxonomy" id="1549640"/>
    <lineage>
        <taxon>Bacteria</taxon>
        <taxon>Pseudomonadati</taxon>
        <taxon>Pseudomonadota</taxon>
        <taxon>Betaproteobacteria</taxon>
        <taxon>Burkholderiales</taxon>
        <taxon>Oxalobacteraceae</taxon>
        <taxon>Sapientia</taxon>
    </lineage>
</organism>
<feature type="transmembrane region" description="Helical" evidence="1">
    <location>
        <begin position="85"/>
        <end position="109"/>
    </location>
</feature>
<accession>A0A4R5W2I0</accession>
<proteinExistence type="predicted"/>
<reference evidence="2 3" key="1">
    <citation type="submission" date="2019-03" db="EMBL/GenBank/DDBJ databases">
        <title>Sapientia aquatica gen. nov., sp. nov., isolated from a crater lake.</title>
        <authorList>
            <person name="Felfoldi T."/>
            <person name="Szabo A."/>
            <person name="Toth E."/>
            <person name="Schumann P."/>
            <person name="Keki Z."/>
            <person name="Marialigeti K."/>
            <person name="Mathe I."/>
        </authorList>
    </citation>
    <scope>NUCLEOTIDE SEQUENCE [LARGE SCALE GENOMIC DNA]</scope>
    <source>
        <strain evidence="2 3">SA-152</strain>
    </source>
</reference>
<dbReference type="AlphaFoldDB" id="A0A4R5W2I0"/>
<sequence length="272" mass="30037">MLIRGTIMTKLEFITAFKAACDNLPTDLLEAALADYERQFTDQFLAGVSEQTIVESWGSPQNAALKLKLKTLNGNLKQPVKADKVARICISAVWLAIVDLFAIIPTAIYSGLLSAFYAVSLVVYLTGIFVSATSLTGITYIEIPSQYLPLHFASHFDVGRIHFRPDSLFDDGDNKAKIDKSEKPDLTIGVLRTPQADKVGDANGAADEADHRKPQYDSLDIVSRLPKNTFWNGLGITFAGMVMLVLCFLATRLGFRLLRSFALWQFNILKNA</sequence>
<keyword evidence="3" id="KW-1185">Reference proteome</keyword>
<comment type="caution">
    <text evidence="2">The sequence shown here is derived from an EMBL/GenBank/DDBJ whole genome shotgun (WGS) entry which is preliminary data.</text>
</comment>
<evidence type="ECO:0000313" key="2">
    <source>
        <dbReference type="EMBL" id="TDK66651.1"/>
    </source>
</evidence>
<protein>
    <submittedName>
        <fullName evidence="2">DUF1700 domain-containing protein</fullName>
    </submittedName>
</protein>
<evidence type="ECO:0000256" key="1">
    <source>
        <dbReference type="SAM" id="Phobius"/>
    </source>
</evidence>
<keyword evidence="1" id="KW-0812">Transmembrane</keyword>
<feature type="transmembrane region" description="Helical" evidence="1">
    <location>
        <begin position="230"/>
        <end position="251"/>
    </location>
</feature>
<evidence type="ECO:0000313" key="3">
    <source>
        <dbReference type="Proteomes" id="UP000294829"/>
    </source>
</evidence>
<dbReference type="Proteomes" id="UP000294829">
    <property type="component" value="Unassembled WGS sequence"/>
</dbReference>
<dbReference type="EMBL" id="SMYL01000003">
    <property type="protein sequence ID" value="TDK66651.1"/>
    <property type="molecule type" value="Genomic_DNA"/>
</dbReference>
<feature type="transmembrane region" description="Helical" evidence="1">
    <location>
        <begin position="115"/>
        <end position="141"/>
    </location>
</feature>
<gene>
    <name evidence="2" type="ORF">E2I14_09365</name>
</gene>
<keyword evidence="1" id="KW-0472">Membrane</keyword>
<keyword evidence="1" id="KW-1133">Transmembrane helix</keyword>
<name>A0A4R5W2I0_9BURK</name>
<dbReference type="OrthoDB" id="9828665at2"/>